<gene>
    <name evidence="9" type="primary">tsaC</name>
    <name evidence="11" type="ORF">H9Q10_03875</name>
</gene>
<organism evidence="11 12">
    <name type="scientific">Eikenella glucosivorans</name>
    <dbReference type="NCBI Taxonomy" id="2766967"/>
    <lineage>
        <taxon>Bacteria</taxon>
        <taxon>Pseudomonadati</taxon>
        <taxon>Pseudomonadota</taxon>
        <taxon>Betaproteobacteria</taxon>
        <taxon>Neisseriales</taxon>
        <taxon>Neisseriaceae</taxon>
        <taxon>Eikenella</taxon>
    </lineage>
</organism>
<evidence type="ECO:0000256" key="6">
    <source>
        <dbReference type="ARBA" id="ARBA00022741"/>
    </source>
</evidence>
<keyword evidence="7 9" id="KW-0067">ATP-binding</keyword>
<proteinExistence type="inferred from homology"/>
<comment type="subcellular location">
    <subcellularLocation>
        <location evidence="1 9">Cytoplasm</location>
    </subcellularLocation>
</comment>
<feature type="domain" description="YrdC-like" evidence="10">
    <location>
        <begin position="8"/>
        <end position="188"/>
    </location>
</feature>
<comment type="caution">
    <text evidence="11">The sequence shown here is derived from an EMBL/GenBank/DDBJ whole genome shotgun (WGS) entry which is preliminary data.</text>
</comment>
<dbReference type="InterPro" id="IPR006070">
    <property type="entry name" value="Sua5-like_dom"/>
</dbReference>
<comment type="function">
    <text evidence="9">Required for the formation of a threonylcarbamoyl group on adenosine at position 37 (t(6)A37) in tRNAs that read codons beginning with adenine. Catalyzes the conversion of L-threonine, HCO(3)(-)/CO(2) and ATP to give threonylcarbamoyl-AMP (TC-AMP) as the acyladenylate intermediate, with the release of diphosphate.</text>
</comment>
<evidence type="ECO:0000256" key="4">
    <source>
        <dbReference type="ARBA" id="ARBA00022694"/>
    </source>
</evidence>
<evidence type="ECO:0000256" key="7">
    <source>
        <dbReference type="ARBA" id="ARBA00022840"/>
    </source>
</evidence>
<dbReference type="InterPro" id="IPR050156">
    <property type="entry name" value="TC-AMP_synthase_SUA5"/>
</dbReference>
<keyword evidence="4 9" id="KW-0819">tRNA processing</keyword>
<dbReference type="InterPro" id="IPR017945">
    <property type="entry name" value="DHBP_synth_RibB-like_a/b_dom"/>
</dbReference>
<dbReference type="PANTHER" id="PTHR17490:SF18">
    <property type="entry name" value="THREONYLCARBAMOYL-AMP SYNTHASE"/>
    <property type="match status" value="1"/>
</dbReference>
<dbReference type="Pfam" id="PF01300">
    <property type="entry name" value="Sua5_yciO_yrdC"/>
    <property type="match status" value="1"/>
</dbReference>
<evidence type="ECO:0000313" key="11">
    <source>
        <dbReference type="EMBL" id="MBH5328804.1"/>
    </source>
</evidence>
<evidence type="ECO:0000256" key="3">
    <source>
        <dbReference type="ARBA" id="ARBA00022679"/>
    </source>
</evidence>
<dbReference type="InterPro" id="IPR023535">
    <property type="entry name" value="TC-AMP_synthase"/>
</dbReference>
<dbReference type="PROSITE" id="PS51163">
    <property type="entry name" value="YRDC"/>
    <property type="match status" value="1"/>
</dbReference>
<keyword evidence="3 9" id="KW-0808">Transferase</keyword>
<keyword evidence="12" id="KW-1185">Reference proteome</keyword>
<dbReference type="Gene3D" id="3.90.870.10">
    <property type="entry name" value="DHBP synthase"/>
    <property type="match status" value="1"/>
</dbReference>
<keyword evidence="5 9" id="KW-0548">Nucleotidyltransferase</keyword>
<evidence type="ECO:0000256" key="1">
    <source>
        <dbReference type="ARBA" id="ARBA00004496"/>
    </source>
</evidence>
<keyword evidence="2 9" id="KW-0963">Cytoplasm</keyword>
<dbReference type="EC" id="2.7.7.87" evidence="9"/>
<dbReference type="HAMAP" id="MF_01852">
    <property type="entry name" value="TsaC"/>
    <property type="match status" value="1"/>
</dbReference>
<evidence type="ECO:0000256" key="2">
    <source>
        <dbReference type="ARBA" id="ARBA00022490"/>
    </source>
</evidence>
<dbReference type="EMBL" id="JACSGR010000002">
    <property type="protein sequence ID" value="MBH5328804.1"/>
    <property type="molecule type" value="Genomic_DNA"/>
</dbReference>
<keyword evidence="6 9" id="KW-0547">Nucleotide-binding</keyword>
<comment type="similarity">
    <text evidence="9">Belongs to the SUA5 family. TsaC subfamily.</text>
</comment>
<sequence length="188" mass="20799">MFPRSLSATAARRLQAHLRRGGLVAYPTESSYGLGCLPTNPRALHRLMRLKQRPQHKGLIVIGSSLPQLQPLLARLPENQKQLAEATWPAPVTLLFRAAPTIPAPLRGRRRNKLAVRIPAHAGARRLCAALGTPLVSTSCNKSGRRALRHQREVRRCFGRDVWVLPGRCGGAKQPSRIIDAETGKRLR</sequence>
<dbReference type="Proteomes" id="UP000768471">
    <property type="component" value="Unassembled WGS sequence"/>
</dbReference>
<evidence type="ECO:0000259" key="10">
    <source>
        <dbReference type="PROSITE" id="PS51163"/>
    </source>
</evidence>
<evidence type="ECO:0000256" key="5">
    <source>
        <dbReference type="ARBA" id="ARBA00022695"/>
    </source>
</evidence>
<comment type="catalytic activity">
    <reaction evidence="8 9">
        <text>L-threonine + hydrogencarbonate + ATP = L-threonylcarbamoyladenylate + diphosphate + H2O</text>
        <dbReference type="Rhea" id="RHEA:36407"/>
        <dbReference type="ChEBI" id="CHEBI:15377"/>
        <dbReference type="ChEBI" id="CHEBI:17544"/>
        <dbReference type="ChEBI" id="CHEBI:30616"/>
        <dbReference type="ChEBI" id="CHEBI:33019"/>
        <dbReference type="ChEBI" id="CHEBI:57926"/>
        <dbReference type="ChEBI" id="CHEBI:73682"/>
        <dbReference type="EC" id="2.7.7.87"/>
    </reaction>
</comment>
<protein>
    <recommendedName>
        <fullName evidence="9">Threonylcarbamoyl-AMP synthase</fullName>
        <shortName evidence="9">TC-AMP synthase</shortName>
        <ecNumber evidence="9">2.7.7.87</ecNumber>
    </recommendedName>
    <alternativeName>
        <fullName evidence="9">L-threonylcarbamoyladenylate synthase</fullName>
    </alternativeName>
    <alternativeName>
        <fullName evidence="9">t(6)A37 threonylcarbamoyladenosine biosynthesis protein TsaC</fullName>
    </alternativeName>
    <alternativeName>
        <fullName evidence="9">tRNA threonylcarbamoyladenosine biosynthesis protein TsaC</fullName>
    </alternativeName>
</protein>
<evidence type="ECO:0000256" key="8">
    <source>
        <dbReference type="ARBA" id="ARBA00048366"/>
    </source>
</evidence>
<name>A0ABS0N935_9NEIS</name>
<dbReference type="SUPFAM" id="SSF55821">
    <property type="entry name" value="YrdC/RibB"/>
    <property type="match status" value="1"/>
</dbReference>
<dbReference type="RefSeq" id="WP_197902707.1">
    <property type="nucleotide sequence ID" value="NZ_JACSGR010000002.1"/>
</dbReference>
<reference evidence="11 12" key="1">
    <citation type="submission" date="2020-09" db="EMBL/GenBank/DDBJ databases">
        <title>Eikenella S3660 sp. nov., isolated from a throat swab.</title>
        <authorList>
            <person name="Buhl M."/>
        </authorList>
    </citation>
    <scope>NUCLEOTIDE SEQUENCE [LARGE SCALE GENOMIC DNA]</scope>
    <source>
        <strain evidence="11 12">S3360</strain>
    </source>
</reference>
<evidence type="ECO:0000313" key="12">
    <source>
        <dbReference type="Proteomes" id="UP000768471"/>
    </source>
</evidence>
<accession>A0ABS0N935</accession>
<dbReference type="PANTHER" id="PTHR17490">
    <property type="entry name" value="SUA5"/>
    <property type="match status" value="1"/>
</dbReference>
<evidence type="ECO:0000256" key="9">
    <source>
        <dbReference type="HAMAP-Rule" id="MF_01852"/>
    </source>
</evidence>